<dbReference type="SMART" id="SM00256">
    <property type="entry name" value="FBOX"/>
    <property type="match status" value="1"/>
</dbReference>
<dbReference type="AlphaFoldDB" id="A0AAV9X8I3"/>
<evidence type="ECO:0000313" key="3">
    <source>
        <dbReference type="EMBL" id="KAK6533649.1"/>
    </source>
</evidence>
<feature type="region of interest" description="Disordered" evidence="1">
    <location>
        <begin position="1"/>
        <end position="55"/>
    </location>
</feature>
<dbReference type="InterPro" id="IPR036047">
    <property type="entry name" value="F-box-like_dom_sf"/>
</dbReference>
<comment type="caution">
    <text evidence="3">The sequence shown here is derived from an EMBL/GenBank/DDBJ whole genome shotgun (WGS) entry which is preliminary data.</text>
</comment>
<feature type="compositionally biased region" description="Basic residues" evidence="1">
    <location>
        <begin position="1"/>
        <end position="19"/>
    </location>
</feature>
<dbReference type="Gene3D" id="1.20.1280.50">
    <property type="match status" value="1"/>
</dbReference>
<dbReference type="PROSITE" id="PS50181">
    <property type="entry name" value="FBOX"/>
    <property type="match status" value="1"/>
</dbReference>
<dbReference type="Pfam" id="PF00646">
    <property type="entry name" value="F-box"/>
    <property type="match status" value="1"/>
</dbReference>
<reference evidence="3 4" key="1">
    <citation type="submission" date="2019-10" db="EMBL/GenBank/DDBJ databases">
        <authorList>
            <person name="Palmer J.M."/>
        </authorList>
    </citation>
    <scope>NUCLEOTIDE SEQUENCE [LARGE SCALE GENOMIC DNA]</scope>
    <source>
        <strain evidence="3 4">TWF694</strain>
    </source>
</reference>
<proteinExistence type="predicted"/>
<evidence type="ECO:0000256" key="1">
    <source>
        <dbReference type="SAM" id="MobiDB-lite"/>
    </source>
</evidence>
<accession>A0AAV9X8I3</accession>
<dbReference type="InterPro" id="IPR001810">
    <property type="entry name" value="F-box_dom"/>
</dbReference>
<protein>
    <recommendedName>
        <fullName evidence="2">F-box domain-containing protein</fullName>
    </recommendedName>
</protein>
<dbReference type="Proteomes" id="UP001365542">
    <property type="component" value="Unassembled WGS sequence"/>
</dbReference>
<evidence type="ECO:0000313" key="4">
    <source>
        <dbReference type="Proteomes" id="UP001365542"/>
    </source>
</evidence>
<keyword evidence="4" id="KW-1185">Reference proteome</keyword>
<dbReference type="EMBL" id="JAVHJO010000011">
    <property type="protein sequence ID" value="KAK6533649.1"/>
    <property type="molecule type" value="Genomic_DNA"/>
</dbReference>
<gene>
    <name evidence="3" type="ORF">TWF694_002583</name>
</gene>
<dbReference type="SUPFAM" id="SSF81383">
    <property type="entry name" value="F-box domain"/>
    <property type="match status" value="1"/>
</dbReference>
<dbReference type="CDD" id="cd09917">
    <property type="entry name" value="F-box_SF"/>
    <property type="match status" value="1"/>
</dbReference>
<evidence type="ECO:0000259" key="2">
    <source>
        <dbReference type="PROSITE" id="PS50181"/>
    </source>
</evidence>
<organism evidence="3 4">
    <name type="scientific">Orbilia ellipsospora</name>
    <dbReference type="NCBI Taxonomy" id="2528407"/>
    <lineage>
        <taxon>Eukaryota</taxon>
        <taxon>Fungi</taxon>
        <taxon>Dikarya</taxon>
        <taxon>Ascomycota</taxon>
        <taxon>Pezizomycotina</taxon>
        <taxon>Orbiliomycetes</taxon>
        <taxon>Orbiliales</taxon>
        <taxon>Orbiliaceae</taxon>
        <taxon>Orbilia</taxon>
    </lineage>
</organism>
<name>A0AAV9X8I3_9PEZI</name>
<feature type="domain" description="F-box" evidence="2">
    <location>
        <begin position="63"/>
        <end position="109"/>
    </location>
</feature>
<sequence>MPPKAKSKVTKASKSRTTKGKTTSAPAQTKAQKRPKGAPKSGPKTASKPEAAQVQSKAEIQQNAKILSIPTEIQTEILSYLPVLDQISAVKVCKSWKDLLCNIGTLRRTRYPAFRLESIPYIPGRAGVHHFFQNWKILCTLDYEFEGIEKIYLHMDTRPVVGVDEIKENGYWLDETMDITDSDLLDDLFLSPFGFELAGAAKKLDSGDKLLRNQNEMFEASRERIETSIILDTASRWEEPYVDSMSFKGNDNLSIRRILEDHVNEICWKVNSGEMELSQDEQVQVHFEVGDAKQLIGGKRAWTIWATIYAPN</sequence>